<evidence type="ECO:0000256" key="7">
    <source>
        <dbReference type="ARBA" id="ARBA00034301"/>
    </source>
</evidence>
<evidence type="ECO:0000313" key="11">
    <source>
        <dbReference type="EMBL" id="GED58923.1"/>
    </source>
</evidence>
<keyword evidence="5 9" id="KW-0472">Membrane</keyword>
<dbReference type="CDD" id="cd07731">
    <property type="entry name" value="ComA-like_MBL-fold"/>
    <property type="match status" value="1"/>
</dbReference>
<feature type="domain" description="Metallo-beta-lactamase" evidence="10">
    <location>
        <begin position="550"/>
        <end position="759"/>
    </location>
</feature>
<evidence type="ECO:0000256" key="9">
    <source>
        <dbReference type="SAM" id="Phobius"/>
    </source>
</evidence>
<feature type="transmembrane region" description="Helical" evidence="9">
    <location>
        <begin position="517"/>
        <end position="535"/>
    </location>
</feature>
<dbReference type="Pfam" id="PF00753">
    <property type="entry name" value="Lactamase_B"/>
    <property type="match status" value="1"/>
</dbReference>
<name>A0ABQ0T6G6_9BACL</name>
<evidence type="ECO:0000256" key="4">
    <source>
        <dbReference type="ARBA" id="ARBA00022989"/>
    </source>
</evidence>
<feature type="transmembrane region" description="Helical" evidence="9">
    <location>
        <begin position="12"/>
        <end position="33"/>
    </location>
</feature>
<evidence type="ECO:0000256" key="2">
    <source>
        <dbReference type="ARBA" id="ARBA00022475"/>
    </source>
</evidence>
<dbReference type="Proteomes" id="UP000319498">
    <property type="component" value="Unassembled WGS sequence"/>
</dbReference>
<keyword evidence="2" id="KW-1003">Cell membrane</keyword>
<sequence length="808" mass="89951">MNRSTKRFMKEQDGGIAVSVWIASLAMMIGIILSAYLHPAWLLLAAGVSWALVACIPLPYRKYVACYSLISILAGLFFYGYENLHSSEVKPLAEREQSIWIEGVIDSPVRRDGDVARFFVTITSWGENQPNENEHHSLEKVALRVKLASFQEATQIEQWRRGSVIVAPIRLSLPPSARNPHAFDYASYLYWQGVHVTGETSYQAVDMTPAFSLWASFQEWQDSGARRIESLFADPETAGYMKSLLLGLGQEVNPELAAMYSNLGLSHILAISGLHVTLVSSMFMWCLERIGIRRRLAFVVTILFLIGYVFLVGASASAIRSGLMGSVGLLCQVFGKKLDGKDVWAGALILMLMVNPYQLWHVGFQLSFAVTLGLIIFVPYSLHVFVRVPVWIRTLLAVTLSAQLVSFPFLIYHFHLFSPVSWLVNLVVTPILSAIALPFGYVAVVLDFVHPFLAVIPVWMSTAMLKWIHLPLFAIEKMRLPFTYWPHPSWWWLALYTCFLGVLPISWRLGYHRKRDIMLTFVIFLSFIVAARQPFSGVEEVRITFLDVGQGDSIVVEIGDQKVYLMDAGGTMRFPAAEPWMEKRDPFEVGKDVVLPFLMARGIEKIDRVIMTHGDLDHIGGFKSLVPHFSFGEVLVNGTAPSKLEGEIVQLFRQEGVPILTGLPGQSWSDGPGIEWKWLHPGESTFSGNDASVVLQLTAFNKTVLFTGDIEKDGESQLVQNGLTSVDVLKVAHHGSNTSSTEELLAITAPKAAVISAGVKNRYGHPSSEVLHRLKKSGSAVYRTDIHGAITLVITPAGLYWQAQILDT</sequence>
<comment type="catalytic activity">
    <reaction evidence="6">
        <text>3',5'-cyclic CMP + H2O = CMP + H(+)</text>
        <dbReference type="Rhea" id="RHEA:72675"/>
        <dbReference type="ChEBI" id="CHEBI:15377"/>
        <dbReference type="ChEBI" id="CHEBI:15378"/>
        <dbReference type="ChEBI" id="CHEBI:58003"/>
        <dbReference type="ChEBI" id="CHEBI:60377"/>
    </reaction>
    <physiologicalReaction direction="left-to-right" evidence="6">
        <dbReference type="Rhea" id="RHEA:72676"/>
    </physiologicalReaction>
</comment>
<evidence type="ECO:0000256" key="8">
    <source>
        <dbReference type="ARBA" id="ARBA00048505"/>
    </source>
</evidence>
<dbReference type="PANTHER" id="PTHR30619">
    <property type="entry name" value="DNA INTERNALIZATION/COMPETENCE PROTEIN COMEC/REC2"/>
    <property type="match status" value="1"/>
</dbReference>
<feature type="transmembrane region" description="Helical" evidence="9">
    <location>
        <begin position="39"/>
        <end position="56"/>
    </location>
</feature>
<comment type="caution">
    <text evidence="11">The sequence shown here is derived from an EMBL/GenBank/DDBJ whole genome shotgun (WGS) entry which is preliminary data.</text>
</comment>
<dbReference type="InterPro" id="IPR004477">
    <property type="entry name" value="ComEC_N"/>
</dbReference>
<feature type="transmembrane region" description="Helical" evidence="9">
    <location>
        <begin position="263"/>
        <end position="284"/>
    </location>
</feature>
<reference evidence="11 12" key="1">
    <citation type="submission" date="2019-06" db="EMBL/GenBank/DDBJ databases">
        <title>Whole genome shotgun sequence of Brevibacillus formosus NBRC 15716.</title>
        <authorList>
            <person name="Hosoyama A."/>
            <person name="Uohara A."/>
            <person name="Ohji S."/>
            <person name="Ichikawa N."/>
        </authorList>
    </citation>
    <scope>NUCLEOTIDE SEQUENCE [LARGE SCALE GENOMIC DNA]</scope>
    <source>
        <strain evidence="11 12">NBRC 15716</strain>
    </source>
</reference>
<protein>
    <submittedName>
        <fullName evidence="11">DNA internalization-related competence protein ComEC/Rec2</fullName>
    </submittedName>
</protein>
<evidence type="ECO:0000256" key="1">
    <source>
        <dbReference type="ARBA" id="ARBA00004651"/>
    </source>
</evidence>
<dbReference type="InterPro" id="IPR035681">
    <property type="entry name" value="ComA-like_MBL"/>
</dbReference>
<dbReference type="PANTHER" id="PTHR30619:SF1">
    <property type="entry name" value="RECOMBINATION PROTEIN 2"/>
    <property type="match status" value="1"/>
</dbReference>
<dbReference type="Gene3D" id="3.60.15.10">
    <property type="entry name" value="Ribonuclease Z/Hydroxyacylglutathione hydrolase-like"/>
    <property type="match status" value="1"/>
</dbReference>
<dbReference type="SMART" id="SM00849">
    <property type="entry name" value="Lactamase_B"/>
    <property type="match status" value="1"/>
</dbReference>
<evidence type="ECO:0000256" key="5">
    <source>
        <dbReference type="ARBA" id="ARBA00023136"/>
    </source>
</evidence>
<comment type="catalytic activity">
    <reaction evidence="8">
        <text>3',5'-cyclic UMP + H2O = UMP + H(+)</text>
        <dbReference type="Rhea" id="RHEA:70575"/>
        <dbReference type="ChEBI" id="CHEBI:15377"/>
        <dbReference type="ChEBI" id="CHEBI:15378"/>
        <dbReference type="ChEBI" id="CHEBI:57865"/>
        <dbReference type="ChEBI" id="CHEBI:184387"/>
    </reaction>
    <physiologicalReaction direction="left-to-right" evidence="8">
        <dbReference type="Rhea" id="RHEA:70576"/>
    </physiologicalReaction>
</comment>
<keyword evidence="4 9" id="KW-1133">Transmembrane helix</keyword>
<keyword evidence="3 9" id="KW-0812">Transmembrane</keyword>
<feature type="transmembrane region" description="Helical" evidence="9">
    <location>
        <begin position="296"/>
        <end position="319"/>
    </location>
</feature>
<feature type="transmembrane region" description="Helical" evidence="9">
    <location>
        <begin position="390"/>
        <end position="414"/>
    </location>
</feature>
<accession>A0ABQ0T6G6</accession>
<dbReference type="SUPFAM" id="SSF56281">
    <property type="entry name" value="Metallo-hydrolase/oxidoreductase"/>
    <property type="match status" value="1"/>
</dbReference>
<dbReference type="InterPro" id="IPR036866">
    <property type="entry name" value="RibonucZ/Hydroxyglut_hydro"/>
</dbReference>
<evidence type="ECO:0000256" key="3">
    <source>
        <dbReference type="ARBA" id="ARBA00022692"/>
    </source>
</evidence>
<dbReference type="EMBL" id="BJOL01000016">
    <property type="protein sequence ID" value="GED58923.1"/>
    <property type="molecule type" value="Genomic_DNA"/>
</dbReference>
<dbReference type="Pfam" id="PF03772">
    <property type="entry name" value="Competence"/>
    <property type="match status" value="1"/>
</dbReference>
<dbReference type="InterPro" id="IPR052159">
    <property type="entry name" value="Competence_DNA_uptake"/>
</dbReference>
<dbReference type="InterPro" id="IPR025405">
    <property type="entry name" value="DUF4131"/>
</dbReference>
<gene>
    <name evidence="11" type="ORF">BFO01nite_30550</name>
</gene>
<proteinExistence type="predicted"/>
<feature type="transmembrane region" description="Helical" evidence="9">
    <location>
        <begin position="490"/>
        <end position="510"/>
    </location>
</feature>
<dbReference type="Pfam" id="PF13567">
    <property type="entry name" value="DUF4131"/>
    <property type="match status" value="1"/>
</dbReference>
<keyword evidence="12" id="KW-1185">Reference proteome</keyword>
<evidence type="ECO:0000313" key="12">
    <source>
        <dbReference type="Proteomes" id="UP000319498"/>
    </source>
</evidence>
<feature type="transmembrane region" description="Helical" evidence="9">
    <location>
        <begin position="359"/>
        <end position="378"/>
    </location>
</feature>
<comment type="subcellular location">
    <subcellularLocation>
        <location evidence="1">Cell membrane</location>
        <topology evidence="1">Multi-pass membrane protein</topology>
    </subcellularLocation>
</comment>
<dbReference type="InterPro" id="IPR004797">
    <property type="entry name" value="Competence_ComEC/Rec2"/>
</dbReference>
<comment type="function">
    <text evidence="7">Counteracts the endogenous Pycsar antiviral defense system. Phosphodiesterase that enables metal-dependent hydrolysis of host cyclic nucleotide Pycsar defense signals such as cCMP and cUMP.</text>
</comment>
<evidence type="ECO:0000259" key="10">
    <source>
        <dbReference type="SMART" id="SM00849"/>
    </source>
</evidence>
<feature type="transmembrane region" description="Helical" evidence="9">
    <location>
        <begin position="451"/>
        <end position="470"/>
    </location>
</feature>
<dbReference type="InterPro" id="IPR001279">
    <property type="entry name" value="Metallo-B-lactamas"/>
</dbReference>
<feature type="transmembrane region" description="Helical" evidence="9">
    <location>
        <begin position="420"/>
        <end position="444"/>
    </location>
</feature>
<evidence type="ECO:0000256" key="6">
    <source>
        <dbReference type="ARBA" id="ARBA00034221"/>
    </source>
</evidence>
<feature type="transmembrane region" description="Helical" evidence="9">
    <location>
        <begin position="63"/>
        <end position="81"/>
    </location>
</feature>
<dbReference type="NCBIfam" id="TIGR00361">
    <property type="entry name" value="ComEC_Rec2"/>
    <property type="match status" value="1"/>
</dbReference>
<organism evidence="11 12">
    <name type="scientific">Brevibacillus formosus</name>
    <dbReference type="NCBI Taxonomy" id="54913"/>
    <lineage>
        <taxon>Bacteria</taxon>
        <taxon>Bacillati</taxon>
        <taxon>Bacillota</taxon>
        <taxon>Bacilli</taxon>
        <taxon>Bacillales</taxon>
        <taxon>Paenibacillaceae</taxon>
        <taxon>Brevibacillus</taxon>
    </lineage>
</organism>
<dbReference type="NCBIfam" id="TIGR00360">
    <property type="entry name" value="ComEC_N-term"/>
    <property type="match status" value="1"/>
</dbReference>